<accession>A0A3G4VDG5</accession>
<dbReference type="Pfam" id="PF00106">
    <property type="entry name" value="adh_short"/>
    <property type="match status" value="1"/>
</dbReference>
<gene>
    <name evidence="3" type="ORF">ECB94_14770</name>
</gene>
<evidence type="ECO:0000313" key="3">
    <source>
        <dbReference type="EMBL" id="AYV22425.1"/>
    </source>
</evidence>
<dbReference type="GO" id="GO:0016020">
    <property type="term" value="C:membrane"/>
    <property type="evidence" value="ECO:0007669"/>
    <property type="project" value="TreeGrafter"/>
</dbReference>
<evidence type="ECO:0000313" key="4">
    <source>
        <dbReference type="Proteomes" id="UP000279760"/>
    </source>
</evidence>
<name>A0A3G4VDG5_9VIBR</name>
<dbReference type="Proteomes" id="UP000279760">
    <property type="component" value="Chromosome 1"/>
</dbReference>
<dbReference type="PANTHER" id="PTHR44196">
    <property type="entry name" value="DEHYDROGENASE/REDUCTASE SDR FAMILY MEMBER 7B"/>
    <property type="match status" value="1"/>
</dbReference>
<keyword evidence="2" id="KW-0560">Oxidoreductase</keyword>
<dbReference type="InterPro" id="IPR020904">
    <property type="entry name" value="Sc_DH/Rdtase_CS"/>
</dbReference>
<proteinExistence type="inferred from homology"/>
<comment type="similarity">
    <text evidence="1">Belongs to the short-chain dehydrogenases/reductases (SDR) family.</text>
</comment>
<dbReference type="EMBL" id="CP033577">
    <property type="protein sequence ID" value="AYV22425.1"/>
    <property type="molecule type" value="Genomic_DNA"/>
</dbReference>
<dbReference type="PANTHER" id="PTHR44196:SF1">
    <property type="entry name" value="DEHYDROGENASE_REDUCTASE SDR FAMILY MEMBER 7B"/>
    <property type="match status" value="1"/>
</dbReference>
<dbReference type="RefSeq" id="WP_124940892.1">
    <property type="nucleotide sequence ID" value="NZ_CP033577.1"/>
</dbReference>
<protein>
    <submittedName>
        <fullName evidence="3">SDR family NAD(P)-dependent oxidoreductase</fullName>
    </submittedName>
</protein>
<dbReference type="SUPFAM" id="SSF51735">
    <property type="entry name" value="NAD(P)-binding Rossmann-fold domains"/>
    <property type="match status" value="1"/>
</dbReference>
<organism evidence="3 4">
    <name type="scientific">Vibrio mediterranei</name>
    <dbReference type="NCBI Taxonomy" id="689"/>
    <lineage>
        <taxon>Bacteria</taxon>
        <taxon>Pseudomonadati</taxon>
        <taxon>Pseudomonadota</taxon>
        <taxon>Gammaproteobacteria</taxon>
        <taxon>Vibrionales</taxon>
        <taxon>Vibrionaceae</taxon>
        <taxon>Vibrio</taxon>
    </lineage>
</organism>
<dbReference type="PRINTS" id="PR00081">
    <property type="entry name" value="GDHRDH"/>
</dbReference>
<evidence type="ECO:0000256" key="2">
    <source>
        <dbReference type="ARBA" id="ARBA00023002"/>
    </source>
</evidence>
<evidence type="ECO:0000256" key="1">
    <source>
        <dbReference type="ARBA" id="ARBA00006484"/>
    </source>
</evidence>
<dbReference type="InterPro" id="IPR036291">
    <property type="entry name" value="NAD(P)-bd_dom_sf"/>
</dbReference>
<dbReference type="PROSITE" id="PS00061">
    <property type="entry name" value="ADH_SHORT"/>
    <property type="match status" value="1"/>
</dbReference>
<sequence length="246" mass="27165">MTHSHQSVFITGASSGIGWQLANDYAEKGYLVYACGRSEAKLHSLQAGRENIVPLSFDVTDREAVAQAFSKIEQVPTLWIVNAGDCEYIDEGVIDATLIERVMTVNVMGTVNVLEQMQTRLSSEHHVVVVSSIAGELALPRAEAYGASKAAVTYLVRTLQLDWKNKGVAISCVFPGFVKTPLTDKNDFDMPMMVSVEEASNAIQTGIDKRAAYIYFPKRFTWILRLVGIMPYGLQTKLVTRLLNQS</sequence>
<dbReference type="GO" id="GO:0016491">
    <property type="term" value="F:oxidoreductase activity"/>
    <property type="evidence" value="ECO:0007669"/>
    <property type="project" value="UniProtKB-KW"/>
</dbReference>
<dbReference type="AlphaFoldDB" id="A0A3G4VDG5"/>
<dbReference type="InterPro" id="IPR002347">
    <property type="entry name" value="SDR_fam"/>
</dbReference>
<dbReference type="Gene3D" id="3.40.50.720">
    <property type="entry name" value="NAD(P)-binding Rossmann-like Domain"/>
    <property type="match status" value="1"/>
</dbReference>
<reference evidence="3 4" key="1">
    <citation type="submission" date="2018-11" db="EMBL/GenBank/DDBJ databases">
        <title>Complete Genome Sequence of Vbrio mediterranei 117-T6: a Potential Pathogen Bacteria Isolated from the Conchocelis of Pyropia.</title>
        <authorList>
            <person name="Liu Q."/>
        </authorList>
    </citation>
    <scope>NUCLEOTIDE SEQUENCE [LARGE SCALE GENOMIC DNA]</scope>
    <source>
        <strain evidence="3 4">117-T6</strain>
    </source>
</reference>